<dbReference type="InterPro" id="IPR002645">
    <property type="entry name" value="STAS_dom"/>
</dbReference>
<keyword evidence="1" id="KW-0597">Phosphoprotein</keyword>
<dbReference type="InterPro" id="IPR014792">
    <property type="entry name" value="RsbRA_N"/>
</dbReference>
<dbReference type="PROSITE" id="PS50801">
    <property type="entry name" value="STAS"/>
    <property type="match status" value="1"/>
</dbReference>
<dbReference type="Pfam" id="PF08678">
    <property type="entry name" value="Rsbr_N"/>
    <property type="match status" value="1"/>
</dbReference>
<gene>
    <name evidence="3" type="ORF">M5W27_11675</name>
</gene>
<dbReference type="EMBL" id="JAMDMH010000025">
    <property type="protein sequence ID" value="MCY9576469.1"/>
    <property type="molecule type" value="Genomic_DNA"/>
</dbReference>
<dbReference type="InterPro" id="IPR051932">
    <property type="entry name" value="Bact_StressResp_Reg"/>
</dbReference>
<reference evidence="3 4" key="1">
    <citation type="submission" date="2022-05" db="EMBL/GenBank/DDBJ databases">
        <title>Genome Sequencing of Bee-Associated Microbes.</title>
        <authorList>
            <person name="Dunlap C."/>
        </authorList>
    </citation>
    <scope>NUCLEOTIDE SEQUENCE [LARGE SCALE GENOMIC DNA]</scope>
    <source>
        <strain evidence="3 4">CBP-1093</strain>
    </source>
</reference>
<sequence>MMSNHIVLAFAREHQKELEKEWTDIFKRLGEEETDMMLNDKMYETICSEYVQLIITSLSEGYAEDFEEKVQTFALKIVQMGISLKLLANGLTKIRTHLYQKMNNDKDTAEESHDLIWQIDRFITPVHNEILNQYSISWEKTVNLQKIALQELSAPLIPVFEHITVMPLVGTIDTERAKKIMENLLNGVVKHRSQVVLIDITGVPVVDTMVAHHIIQASEAVRLVGAKCLLVGIRPEIAQTIVNLGIDLSQVTTKNTLQKGIQTALEMTNRKIVSLEG</sequence>
<dbReference type="SUPFAM" id="SSF52091">
    <property type="entry name" value="SpoIIaa-like"/>
    <property type="match status" value="1"/>
</dbReference>
<accession>A0ABT4F342</accession>
<dbReference type="PANTHER" id="PTHR33745:SF3">
    <property type="entry name" value="RSBT CO-ANTAGONIST PROTEIN RSBRC"/>
    <property type="match status" value="1"/>
</dbReference>
<dbReference type="Gene3D" id="3.30.750.24">
    <property type="entry name" value="STAS domain"/>
    <property type="match status" value="1"/>
</dbReference>
<dbReference type="InterPro" id="IPR036513">
    <property type="entry name" value="STAS_dom_sf"/>
</dbReference>
<dbReference type="Proteomes" id="UP001527057">
    <property type="component" value="Unassembled WGS sequence"/>
</dbReference>
<comment type="caution">
    <text evidence="3">The sequence shown here is derived from an EMBL/GenBank/DDBJ whole genome shotgun (WGS) entry which is preliminary data.</text>
</comment>
<feature type="domain" description="STAS" evidence="2">
    <location>
        <begin position="153"/>
        <end position="264"/>
    </location>
</feature>
<dbReference type="InterPro" id="IPR012292">
    <property type="entry name" value="Globin/Proto"/>
</dbReference>
<evidence type="ECO:0000256" key="1">
    <source>
        <dbReference type="ARBA" id="ARBA00022553"/>
    </source>
</evidence>
<dbReference type="CDD" id="cd19413">
    <property type="entry name" value="RsbR_N-like"/>
    <property type="match status" value="1"/>
</dbReference>
<name>A0ABT4F342_9BACI</name>
<dbReference type="Pfam" id="PF01740">
    <property type="entry name" value="STAS"/>
    <property type="match status" value="1"/>
</dbReference>
<dbReference type="PANTHER" id="PTHR33745">
    <property type="entry name" value="RSBT ANTAGONIST PROTEIN RSBS-RELATED"/>
    <property type="match status" value="1"/>
</dbReference>
<keyword evidence="4" id="KW-1185">Reference proteome</keyword>
<dbReference type="Gene3D" id="1.10.490.10">
    <property type="entry name" value="Globins"/>
    <property type="match status" value="1"/>
</dbReference>
<evidence type="ECO:0000313" key="3">
    <source>
        <dbReference type="EMBL" id="MCY9576469.1"/>
    </source>
</evidence>
<organism evidence="3 4">
    <name type="scientific">Bacillus xiamenensis</name>
    <dbReference type="NCBI Taxonomy" id="1178537"/>
    <lineage>
        <taxon>Bacteria</taxon>
        <taxon>Bacillati</taxon>
        <taxon>Bacillota</taxon>
        <taxon>Bacilli</taxon>
        <taxon>Bacillales</taxon>
        <taxon>Bacillaceae</taxon>
        <taxon>Bacillus</taxon>
    </lineage>
</organism>
<dbReference type="CDD" id="cd07041">
    <property type="entry name" value="STAS_RsbR_RsbS_like"/>
    <property type="match status" value="1"/>
</dbReference>
<proteinExistence type="predicted"/>
<evidence type="ECO:0000259" key="2">
    <source>
        <dbReference type="PROSITE" id="PS50801"/>
    </source>
</evidence>
<protein>
    <submittedName>
        <fullName evidence="3">RsbT co-antagonist protein RsbRA</fullName>
    </submittedName>
</protein>
<evidence type="ECO:0000313" key="4">
    <source>
        <dbReference type="Proteomes" id="UP001527057"/>
    </source>
</evidence>